<organism evidence="4 6">
    <name type="scientific">Mesotoga infera</name>
    <dbReference type="NCBI Taxonomy" id="1236046"/>
    <lineage>
        <taxon>Bacteria</taxon>
        <taxon>Thermotogati</taxon>
        <taxon>Thermotogota</taxon>
        <taxon>Thermotogae</taxon>
        <taxon>Kosmotogales</taxon>
        <taxon>Kosmotogaceae</taxon>
        <taxon>Mesotoga</taxon>
    </lineage>
</organism>
<reference evidence="4" key="1">
    <citation type="journal article" date="2015" name="MBio">
        <title>Genome-resolved metagenomic analysis reveals roles for candidate phyla and other microbial community members in biogeochemical transformations in oil reservoirs.</title>
        <authorList>
            <person name="Hu P."/>
            <person name="Tom L."/>
            <person name="Singh A."/>
            <person name="Thomas B.C."/>
            <person name="Baker B.J."/>
            <person name="Piceno Y.M."/>
            <person name="Andersen G.L."/>
            <person name="Banfield J.F."/>
        </authorList>
    </citation>
    <scope>NUCLEOTIDE SEQUENCE [LARGE SCALE GENOMIC DNA]</scope>
    <source>
        <strain evidence="4">46_47</strain>
        <strain evidence="5">46_70</strain>
    </source>
</reference>
<dbReference type="Proteomes" id="UP000054260">
    <property type="component" value="Unassembled WGS sequence"/>
</dbReference>
<dbReference type="GO" id="GO:0016791">
    <property type="term" value="F:phosphatase activity"/>
    <property type="evidence" value="ECO:0007669"/>
    <property type="project" value="TreeGrafter"/>
</dbReference>
<comment type="caution">
    <text evidence="4">The sequence shown here is derived from an EMBL/GenBank/DDBJ whole genome shotgun (WGS) entry which is preliminary data.</text>
</comment>
<dbReference type="CDD" id="cd07067">
    <property type="entry name" value="HP_PGM_like"/>
    <property type="match status" value="1"/>
</dbReference>
<dbReference type="InterPro" id="IPR029033">
    <property type="entry name" value="His_PPase_superfam"/>
</dbReference>
<evidence type="ECO:0000313" key="7">
    <source>
        <dbReference type="Proteomes" id="UP000055014"/>
    </source>
</evidence>
<sequence>MEIYFVRHGETEWNNSNRWQGRSDIPLSKRGREQAEKTGRFLKGLIPNATAIFASDLIRARETAEIIGLYLGKSPVVNPVLREADVGLWNGLDISDAFESFGNLIEYWRKDPWADIPDTEPLGAVQRRAAEFVKYLSSNFAGTQVIVVSHALLIRTALCHAMGLPLENHYRLSVHNCSVSSIRAEGAEIRVLELNLWRHLEDY</sequence>
<gene>
    <name evidence="3" type="ORF">DIT26_06385</name>
    <name evidence="4" type="ORF">XD86_0058</name>
    <name evidence="5" type="ORF">XE02_0129</name>
</gene>
<dbReference type="PANTHER" id="PTHR48100">
    <property type="entry name" value="BROAD-SPECIFICITY PHOSPHATASE YOR283W-RELATED"/>
    <property type="match status" value="1"/>
</dbReference>
<dbReference type="GO" id="GO:0005737">
    <property type="term" value="C:cytoplasm"/>
    <property type="evidence" value="ECO:0007669"/>
    <property type="project" value="TreeGrafter"/>
</dbReference>
<dbReference type="InterPro" id="IPR050275">
    <property type="entry name" value="PGM_Phosphatase"/>
</dbReference>
<reference evidence="3 8" key="3">
    <citation type="journal article" date="2018" name="Nat. Biotechnol.">
        <title>A standardized bacterial taxonomy based on genome phylogeny substantially revises the tree of life.</title>
        <authorList>
            <person name="Parks D.H."/>
            <person name="Chuvochina M."/>
            <person name="Waite D.W."/>
            <person name="Rinke C."/>
            <person name="Skarshewski A."/>
            <person name="Chaumeil P.A."/>
            <person name="Hugenholtz P."/>
        </authorList>
    </citation>
    <scope>NUCLEOTIDE SEQUENCE [LARGE SCALE GENOMIC DNA]</scope>
    <source>
        <strain evidence="3">UBA9905</strain>
    </source>
</reference>
<evidence type="ECO:0000313" key="6">
    <source>
        <dbReference type="Proteomes" id="UP000054260"/>
    </source>
</evidence>
<dbReference type="Gene3D" id="3.40.50.1240">
    <property type="entry name" value="Phosphoglycerate mutase-like"/>
    <property type="match status" value="1"/>
</dbReference>
<dbReference type="SMART" id="SM00855">
    <property type="entry name" value="PGAM"/>
    <property type="match status" value="1"/>
</dbReference>
<dbReference type="AlphaFoldDB" id="A0A117LUS9"/>
<evidence type="ECO:0000256" key="2">
    <source>
        <dbReference type="PIRSR" id="PIRSR613078-2"/>
    </source>
</evidence>
<dbReference type="Proteomes" id="UP000264215">
    <property type="component" value="Unassembled WGS sequence"/>
</dbReference>
<evidence type="ECO:0000313" key="8">
    <source>
        <dbReference type="Proteomes" id="UP000264215"/>
    </source>
</evidence>
<name>A0A117LUS9_9BACT</name>
<dbReference type="Pfam" id="PF00300">
    <property type="entry name" value="His_Phos_1"/>
    <property type="match status" value="1"/>
</dbReference>
<evidence type="ECO:0000313" key="4">
    <source>
        <dbReference type="EMBL" id="KUK68622.1"/>
    </source>
</evidence>
<dbReference type="PATRIC" id="fig|1236046.5.peg.784"/>
<feature type="active site" description="Proton donor/acceptor" evidence="1">
    <location>
        <position position="83"/>
    </location>
</feature>
<feature type="binding site" evidence="2">
    <location>
        <begin position="7"/>
        <end position="14"/>
    </location>
    <ligand>
        <name>substrate</name>
    </ligand>
</feature>
<evidence type="ECO:0000256" key="1">
    <source>
        <dbReference type="PIRSR" id="PIRSR613078-1"/>
    </source>
</evidence>
<protein>
    <submittedName>
        <fullName evidence="4">Fructose-2,6-bisphosphatase</fullName>
    </submittedName>
    <submittedName>
        <fullName evidence="3">Histidine phosphatase family protein</fullName>
    </submittedName>
</protein>
<feature type="active site" description="Tele-phosphohistidine intermediate" evidence="1">
    <location>
        <position position="8"/>
    </location>
</feature>
<reference evidence="6 7" key="2">
    <citation type="journal article" date="2015" name="MBio">
        <title>Genome-Resolved Metagenomic Analysis Reveals Roles for Candidate Phyla and Other Microbial Community Members in Biogeochemical Transformations in Oil Reservoirs.</title>
        <authorList>
            <person name="Hu P."/>
            <person name="Tom L."/>
            <person name="Singh A."/>
            <person name="Thomas B.C."/>
            <person name="Baker B.J."/>
            <person name="Piceno Y.M."/>
            <person name="Andersen G.L."/>
            <person name="Banfield J.F."/>
        </authorList>
    </citation>
    <scope>NUCLEOTIDE SEQUENCE [LARGE SCALE GENOMIC DNA]</scope>
</reference>
<dbReference type="InterPro" id="IPR013078">
    <property type="entry name" value="His_Pase_superF_clade-1"/>
</dbReference>
<feature type="binding site" evidence="2">
    <location>
        <position position="59"/>
    </location>
    <ligand>
        <name>substrate</name>
    </ligand>
</feature>
<evidence type="ECO:0000313" key="3">
    <source>
        <dbReference type="EMBL" id="HCO70187.1"/>
    </source>
</evidence>
<dbReference type="PANTHER" id="PTHR48100:SF1">
    <property type="entry name" value="HISTIDINE PHOSPHATASE FAMILY PROTEIN-RELATED"/>
    <property type="match status" value="1"/>
</dbReference>
<dbReference type="EMBL" id="DQBS01000145">
    <property type="protein sequence ID" value="HCO70187.1"/>
    <property type="molecule type" value="Genomic_DNA"/>
</dbReference>
<dbReference type="SUPFAM" id="SSF53254">
    <property type="entry name" value="Phosphoglycerate mutase-like"/>
    <property type="match status" value="1"/>
</dbReference>
<evidence type="ECO:0000313" key="5">
    <source>
        <dbReference type="EMBL" id="KUK91270.1"/>
    </source>
</evidence>
<dbReference type="EMBL" id="LGGW01000005">
    <property type="protein sequence ID" value="KUK91270.1"/>
    <property type="molecule type" value="Genomic_DNA"/>
</dbReference>
<dbReference type="EMBL" id="LGGH01000004">
    <property type="protein sequence ID" value="KUK68622.1"/>
    <property type="molecule type" value="Genomic_DNA"/>
</dbReference>
<dbReference type="Proteomes" id="UP000055014">
    <property type="component" value="Unassembled WGS sequence"/>
</dbReference>
<accession>A0A117LUS9</accession>
<proteinExistence type="predicted"/>